<accession>A0ABX7PAH4</accession>
<protein>
    <submittedName>
        <fullName evidence="2">VCBS repeat-containing protein</fullName>
    </submittedName>
</protein>
<evidence type="ECO:0000313" key="3">
    <source>
        <dbReference type="Proteomes" id="UP000662747"/>
    </source>
</evidence>
<dbReference type="EMBL" id="CP071090">
    <property type="protein sequence ID" value="QSQ27475.1"/>
    <property type="molecule type" value="Genomic_DNA"/>
</dbReference>
<keyword evidence="3" id="KW-1185">Reference proteome</keyword>
<reference evidence="2 3" key="1">
    <citation type="submission" date="2021-02" db="EMBL/GenBank/DDBJ databases">
        <title>De Novo genome assembly of isolated myxobacteria.</title>
        <authorList>
            <person name="Stevens D.C."/>
        </authorList>
    </citation>
    <scope>NUCLEOTIDE SEQUENCE [LARGE SCALE GENOMIC DNA]</scope>
    <source>
        <strain evidence="3">SCPEA02</strain>
    </source>
</reference>
<dbReference type="SUPFAM" id="SSF69318">
    <property type="entry name" value="Integrin alpha N-terminal domain"/>
    <property type="match status" value="1"/>
</dbReference>
<dbReference type="PANTHER" id="PTHR39431">
    <property type="entry name" value="FRPA/C-RELATED PROTEIN"/>
    <property type="match status" value="1"/>
</dbReference>
<dbReference type="Pfam" id="PF13517">
    <property type="entry name" value="FG-GAP_3"/>
    <property type="match status" value="1"/>
</dbReference>
<dbReference type="RefSeq" id="WP_206728996.1">
    <property type="nucleotide sequence ID" value="NZ_CP071090.1"/>
</dbReference>
<dbReference type="PANTHER" id="PTHR39431:SF1">
    <property type="entry name" value="FRPA_C-RELATED PROTEIN"/>
    <property type="match status" value="1"/>
</dbReference>
<dbReference type="Proteomes" id="UP000662747">
    <property type="component" value="Chromosome"/>
</dbReference>
<name>A0ABX7PAH4_9BACT</name>
<organism evidence="2 3">
    <name type="scientific">Pyxidicoccus parkwayensis</name>
    <dbReference type="NCBI Taxonomy" id="2813578"/>
    <lineage>
        <taxon>Bacteria</taxon>
        <taxon>Pseudomonadati</taxon>
        <taxon>Myxococcota</taxon>
        <taxon>Myxococcia</taxon>
        <taxon>Myxococcales</taxon>
        <taxon>Cystobacterineae</taxon>
        <taxon>Myxococcaceae</taxon>
        <taxon>Pyxidicoccus</taxon>
    </lineage>
</organism>
<proteinExistence type="predicted"/>
<dbReference type="InterPro" id="IPR013517">
    <property type="entry name" value="FG-GAP"/>
</dbReference>
<gene>
    <name evidence="2" type="ORF">JY651_22305</name>
</gene>
<dbReference type="InterPro" id="IPR028994">
    <property type="entry name" value="Integrin_alpha_N"/>
</dbReference>
<sequence length="117" mass="12605">MAYLGQQGDVPFPADYDGNGVADLAVWRPSDGTWRIRYGCTGTDAPVTHWGMYGDLPVPADYDGDGKADLAVWRPNVDPNPSSSVWYYRRSSDGTAGSRAWGFGPGGDIAVKLYSTP</sequence>
<evidence type="ECO:0000313" key="2">
    <source>
        <dbReference type="EMBL" id="QSQ27475.1"/>
    </source>
</evidence>
<evidence type="ECO:0000256" key="1">
    <source>
        <dbReference type="ARBA" id="ARBA00022729"/>
    </source>
</evidence>
<keyword evidence="1" id="KW-0732">Signal</keyword>